<comment type="function">
    <text evidence="12">The main replicative DNA helicase, it participates in initiation and elongation during chromosome replication. Travels ahead of the DNA replisome, separating dsDNA into templates for DNA synthesis. A processive ATP-dependent 5'-3' DNA helicase it has DNA-dependent ATPase activity.</text>
</comment>
<evidence type="ECO:0000256" key="2">
    <source>
        <dbReference type="ARBA" id="ARBA00022515"/>
    </source>
</evidence>
<dbReference type="FunFam" id="1.10.860.10:FF:000001">
    <property type="entry name" value="Replicative DNA helicase"/>
    <property type="match status" value="1"/>
</dbReference>
<keyword evidence="6 12" id="KW-0347">Helicase</keyword>
<organism evidence="14 15">
    <name type="scientific">candidate division WOR-1 bacterium RIFOXYC2_FULL_41_25</name>
    <dbReference type="NCBI Taxonomy" id="1802586"/>
    <lineage>
        <taxon>Bacteria</taxon>
        <taxon>Bacillati</taxon>
        <taxon>Saganbacteria</taxon>
    </lineage>
</organism>
<evidence type="ECO:0000256" key="8">
    <source>
        <dbReference type="ARBA" id="ARBA00023125"/>
    </source>
</evidence>
<sequence>MVEVKIPPQDLIAEQSVIGCMLLDKNAIMRAVELMQPDSFYREAHRYIYETIIELFDRAEPVDLVTVTNALRKAGRIDLAGGSIYVADLINSVPTAANVEYYAKIVEEKALLRRLIEAGTNIVTKAFNQTEDVNQILDQAEKSVFDIALKRVRTGFHKIDSVIKGVLDKIDSLYDKKEALTGTPTGFPDLDQLTAGFQNSDLIIVAARPSVGKTALCLNIAQNAAIKYKIPVAIFSLEMSKEQLAQRMLCSQAEVDAQRLKTASLSDTGWKKLTRALGRLSEAPIYIDDTPSLTSTEIRAKARRLKMERGLGLIIVDYMQLMRGHGRVENRVQEISEIARSLKTLARELDVPVLALSQLSRAVEQRTDRIPRLSDLRESGEIEQTADLVMFIHREAYYNPGSDRGNIAEIIIAKQRNGPTGTVELVFRKEITKFCSKETRYEEVA</sequence>
<evidence type="ECO:0000256" key="7">
    <source>
        <dbReference type="ARBA" id="ARBA00022840"/>
    </source>
</evidence>
<dbReference type="EMBL" id="MEUI01000012">
    <property type="protein sequence ID" value="OGC34861.1"/>
    <property type="molecule type" value="Genomic_DNA"/>
</dbReference>
<feature type="domain" description="SF4 helicase" evidence="13">
    <location>
        <begin position="176"/>
        <end position="441"/>
    </location>
</feature>
<keyword evidence="2 12" id="KW-0639">Primosome</keyword>
<dbReference type="SUPFAM" id="SSF52540">
    <property type="entry name" value="P-loop containing nucleoside triphosphate hydrolases"/>
    <property type="match status" value="1"/>
</dbReference>
<dbReference type="GO" id="GO:0005829">
    <property type="term" value="C:cytosol"/>
    <property type="evidence" value="ECO:0007669"/>
    <property type="project" value="TreeGrafter"/>
</dbReference>
<reference evidence="14 15" key="1">
    <citation type="journal article" date="2016" name="Nat. Commun.">
        <title>Thousands of microbial genomes shed light on interconnected biogeochemical processes in an aquifer system.</title>
        <authorList>
            <person name="Anantharaman K."/>
            <person name="Brown C.T."/>
            <person name="Hug L.A."/>
            <person name="Sharon I."/>
            <person name="Castelle C.J."/>
            <person name="Probst A.J."/>
            <person name="Thomas B.C."/>
            <person name="Singh A."/>
            <person name="Wilkins M.J."/>
            <person name="Karaoz U."/>
            <person name="Brodie E.L."/>
            <person name="Williams K.H."/>
            <person name="Hubbard S.S."/>
            <person name="Banfield J.F."/>
        </authorList>
    </citation>
    <scope>NUCLEOTIDE SEQUENCE [LARGE SCALE GENOMIC DNA]</scope>
</reference>
<keyword evidence="3 12" id="KW-0235">DNA replication</keyword>
<keyword evidence="5 12" id="KW-0378">Hydrolase</keyword>
<keyword evidence="4 12" id="KW-0547">Nucleotide-binding</keyword>
<dbReference type="InterPro" id="IPR036185">
    <property type="entry name" value="DNA_heli_DnaB-like_N_sf"/>
</dbReference>
<evidence type="ECO:0000256" key="5">
    <source>
        <dbReference type="ARBA" id="ARBA00022801"/>
    </source>
</evidence>
<evidence type="ECO:0000256" key="10">
    <source>
        <dbReference type="ARBA" id="ARBA00048954"/>
    </source>
</evidence>
<dbReference type="GO" id="GO:0006269">
    <property type="term" value="P:DNA replication, synthesis of primer"/>
    <property type="evidence" value="ECO:0007669"/>
    <property type="project" value="UniProtKB-UniRule"/>
</dbReference>
<dbReference type="CDD" id="cd00984">
    <property type="entry name" value="DnaB_C"/>
    <property type="match status" value="1"/>
</dbReference>
<proteinExistence type="inferred from homology"/>
<comment type="similarity">
    <text evidence="1 12">Belongs to the helicase family. DnaB subfamily.</text>
</comment>
<keyword evidence="8 12" id="KW-0238">DNA-binding</keyword>
<evidence type="ECO:0000256" key="3">
    <source>
        <dbReference type="ARBA" id="ARBA00022705"/>
    </source>
</evidence>
<dbReference type="PANTHER" id="PTHR30153:SF2">
    <property type="entry name" value="REPLICATIVE DNA HELICASE"/>
    <property type="match status" value="1"/>
</dbReference>
<dbReference type="Gene3D" id="1.10.860.10">
    <property type="entry name" value="DNAb Helicase, Chain A"/>
    <property type="match status" value="1"/>
</dbReference>
<dbReference type="GO" id="GO:0005524">
    <property type="term" value="F:ATP binding"/>
    <property type="evidence" value="ECO:0007669"/>
    <property type="project" value="UniProtKB-UniRule"/>
</dbReference>
<keyword evidence="7 12" id="KW-0067">ATP-binding</keyword>
<evidence type="ECO:0000313" key="15">
    <source>
        <dbReference type="Proteomes" id="UP000177309"/>
    </source>
</evidence>
<dbReference type="Proteomes" id="UP000177309">
    <property type="component" value="Unassembled WGS sequence"/>
</dbReference>
<dbReference type="Pfam" id="PF03796">
    <property type="entry name" value="DnaB_C"/>
    <property type="match status" value="1"/>
</dbReference>
<dbReference type="NCBIfam" id="TIGR00665">
    <property type="entry name" value="DnaB"/>
    <property type="match status" value="1"/>
</dbReference>
<evidence type="ECO:0000256" key="6">
    <source>
        <dbReference type="ARBA" id="ARBA00022806"/>
    </source>
</evidence>
<dbReference type="GO" id="GO:0003677">
    <property type="term" value="F:DNA binding"/>
    <property type="evidence" value="ECO:0007669"/>
    <property type="project" value="UniProtKB-UniRule"/>
</dbReference>
<dbReference type="Gene3D" id="3.40.50.300">
    <property type="entry name" value="P-loop containing nucleotide triphosphate hydrolases"/>
    <property type="match status" value="1"/>
</dbReference>
<evidence type="ECO:0000256" key="12">
    <source>
        <dbReference type="RuleBase" id="RU362085"/>
    </source>
</evidence>
<dbReference type="GO" id="GO:0016887">
    <property type="term" value="F:ATP hydrolysis activity"/>
    <property type="evidence" value="ECO:0007669"/>
    <property type="project" value="RHEA"/>
</dbReference>
<dbReference type="GO" id="GO:1990077">
    <property type="term" value="C:primosome complex"/>
    <property type="evidence" value="ECO:0007669"/>
    <property type="project" value="UniProtKB-UniRule"/>
</dbReference>
<evidence type="ECO:0000313" key="14">
    <source>
        <dbReference type="EMBL" id="OGC34861.1"/>
    </source>
</evidence>
<evidence type="ECO:0000256" key="1">
    <source>
        <dbReference type="ARBA" id="ARBA00008428"/>
    </source>
</evidence>
<dbReference type="InterPro" id="IPR016136">
    <property type="entry name" value="DNA_helicase_N/primase_C"/>
</dbReference>
<dbReference type="FunFam" id="3.40.50.300:FF:000076">
    <property type="entry name" value="Replicative DNA helicase"/>
    <property type="match status" value="1"/>
</dbReference>
<dbReference type="InterPro" id="IPR027417">
    <property type="entry name" value="P-loop_NTPase"/>
</dbReference>
<dbReference type="NCBIfam" id="NF004384">
    <property type="entry name" value="PRK05748.1"/>
    <property type="match status" value="1"/>
</dbReference>
<dbReference type="InterPro" id="IPR007693">
    <property type="entry name" value="DNA_helicase_DnaB-like_N"/>
</dbReference>
<name>A0A1F4TQ71_UNCSA</name>
<evidence type="ECO:0000256" key="4">
    <source>
        <dbReference type="ARBA" id="ARBA00022741"/>
    </source>
</evidence>
<evidence type="ECO:0000256" key="9">
    <source>
        <dbReference type="ARBA" id="ARBA00023235"/>
    </source>
</evidence>
<dbReference type="Pfam" id="PF00772">
    <property type="entry name" value="DnaB"/>
    <property type="match status" value="1"/>
</dbReference>
<dbReference type="InterPro" id="IPR007694">
    <property type="entry name" value="DNA_helicase_DnaB-like_C"/>
</dbReference>
<dbReference type="SUPFAM" id="SSF48024">
    <property type="entry name" value="N-terminal domain of DnaB helicase"/>
    <property type="match status" value="1"/>
</dbReference>
<comment type="caution">
    <text evidence="14">The sequence shown here is derived from an EMBL/GenBank/DDBJ whole genome shotgun (WGS) entry which is preliminary data.</text>
</comment>
<evidence type="ECO:0000256" key="11">
    <source>
        <dbReference type="NCBIfam" id="TIGR00665"/>
    </source>
</evidence>
<dbReference type="PANTHER" id="PTHR30153">
    <property type="entry name" value="REPLICATIVE DNA HELICASE DNAB"/>
    <property type="match status" value="1"/>
</dbReference>
<keyword evidence="9" id="KW-0413">Isomerase</keyword>
<dbReference type="AlphaFoldDB" id="A0A1F4TQ71"/>
<dbReference type="EC" id="5.6.2.3" evidence="11 12"/>
<gene>
    <name evidence="14" type="ORF">A2462_05610</name>
</gene>
<protein>
    <recommendedName>
        <fullName evidence="11 12">Replicative DNA helicase</fullName>
        <ecNumber evidence="11 12">5.6.2.3</ecNumber>
    </recommendedName>
</protein>
<dbReference type="GO" id="GO:0042802">
    <property type="term" value="F:identical protein binding"/>
    <property type="evidence" value="ECO:0007669"/>
    <property type="project" value="UniProtKB-ARBA"/>
</dbReference>
<dbReference type="GO" id="GO:0043139">
    <property type="term" value="F:5'-3' DNA helicase activity"/>
    <property type="evidence" value="ECO:0007669"/>
    <property type="project" value="UniProtKB-EC"/>
</dbReference>
<dbReference type="PROSITE" id="PS51199">
    <property type="entry name" value="SF4_HELICASE"/>
    <property type="match status" value="1"/>
</dbReference>
<evidence type="ECO:0000259" key="13">
    <source>
        <dbReference type="PROSITE" id="PS51199"/>
    </source>
</evidence>
<dbReference type="InterPro" id="IPR007692">
    <property type="entry name" value="DNA_helicase_DnaB"/>
</dbReference>
<comment type="catalytic activity">
    <reaction evidence="10 12">
        <text>ATP + H2O = ADP + phosphate + H(+)</text>
        <dbReference type="Rhea" id="RHEA:13065"/>
        <dbReference type="ChEBI" id="CHEBI:15377"/>
        <dbReference type="ChEBI" id="CHEBI:15378"/>
        <dbReference type="ChEBI" id="CHEBI:30616"/>
        <dbReference type="ChEBI" id="CHEBI:43474"/>
        <dbReference type="ChEBI" id="CHEBI:456216"/>
        <dbReference type="EC" id="5.6.2.3"/>
    </reaction>
</comment>
<accession>A0A1F4TQ71</accession>